<organism evidence="1">
    <name type="scientific">marine sediment metagenome</name>
    <dbReference type="NCBI Taxonomy" id="412755"/>
    <lineage>
        <taxon>unclassified sequences</taxon>
        <taxon>metagenomes</taxon>
        <taxon>ecological metagenomes</taxon>
    </lineage>
</organism>
<proteinExistence type="predicted"/>
<evidence type="ECO:0000313" key="1">
    <source>
        <dbReference type="EMBL" id="GAI89647.1"/>
    </source>
</evidence>
<comment type="caution">
    <text evidence="1">The sequence shown here is derived from an EMBL/GenBank/DDBJ whole genome shotgun (WGS) entry which is preliminary data.</text>
</comment>
<feature type="non-terminal residue" evidence="1">
    <location>
        <position position="124"/>
    </location>
</feature>
<accession>X1S9C6</accession>
<dbReference type="EMBL" id="BARW01022893">
    <property type="protein sequence ID" value="GAI89647.1"/>
    <property type="molecule type" value="Genomic_DNA"/>
</dbReference>
<name>X1S9C6_9ZZZZ</name>
<reference evidence="1" key="1">
    <citation type="journal article" date="2014" name="Front. Microbiol.">
        <title>High frequency of phylogenetically diverse reductive dehalogenase-homologous genes in deep subseafloor sedimentary metagenomes.</title>
        <authorList>
            <person name="Kawai M."/>
            <person name="Futagami T."/>
            <person name="Toyoda A."/>
            <person name="Takaki Y."/>
            <person name="Nishi S."/>
            <person name="Hori S."/>
            <person name="Arai W."/>
            <person name="Tsubouchi T."/>
            <person name="Morono Y."/>
            <person name="Uchiyama I."/>
            <person name="Ito T."/>
            <person name="Fujiyama A."/>
            <person name="Inagaki F."/>
            <person name="Takami H."/>
        </authorList>
    </citation>
    <scope>NUCLEOTIDE SEQUENCE</scope>
    <source>
        <strain evidence="1">Expedition CK06-06</strain>
    </source>
</reference>
<dbReference type="AlphaFoldDB" id="X1S9C6"/>
<protein>
    <submittedName>
        <fullName evidence="1">Uncharacterized protein</fullName>
    </submittedName>
</protein>
<gene>
    <name evidence="1" type="ORF">S12H4_38094</name>
</gene>
<sequence length="124" mass="13615">MVLKTKEQAKANLEASIAYIPERYKAGVAAADWFGPASSEQAEKNYATAVSVAITNKRRQKGIKRVSNEEWKTAAMDRGSVNIGPAMTATIDKWAARWGPMYDKVQSVVHGLPPKTTDFMANIN</sequence>